<accession>A0A8S0VAZ0</accession>
<name>A0A8S0VAZ0_OLEEU</name>
<proteinExistence type="predicted"/>
<reference evidence="1 2" key="1">
    <citation type="submission" date="2019-12" db="EMBL/GenBank/DDBJ databases">
        <authorList>
            <person name="Alioto T."/>
            <person name="Alioto T."/>
            <person name="Gomez Garrido J."/>
        </authorList>
    </citation>
    <scope>NUCLEOTIDE SEQUENCE [LARGE SCALE GENOMIC DNA]</scope>
</reference>
<organism evidence="1 2">
    <name type="scientific">Olea europaea subsp. europaea</name>
    <dbReference type="NCBI Taxonomy" id="158383"/>
    <lineage>
        <taxon>Eukaryota</taxon>
        <taxon>Viridiplantae</taxon>
        <taxon>Streptophyta</taxon>
        <taxon>Embryophyta</taxon>
        <taxon>Tracheophyta</taxon>
        <taxon>Spermatophyta</taxon>
        <taxon>Magnoliopsida</taxon>
        <taxon>eudicotyledons</taxon>
        <taxon>Gunneridae</taxon>
        <taxon>Pentapetalae</taxon>
        <taxon>asterids</taxon>
        <taxon>lamiids</taxon>
        <taxon>Lamiales</taxon>
        <taxon>Oleaceae</taxon>
        <taxon>Oleeae</taxon>
        <taxon>Olea</taxon>
    </lineage>
</organism>
<gene>
    <name evidence="1" type="ORF">OLEA9_A067458</name>
</gene>
<dbReference type="Proteomes" id="UP000594638">
    <property type="component" value="Unassembled WGS sequence"/>
</dbReference>
<sequence length="250" mass="28937">MAFIRPDIHEKIQEKLQEALVLVSEIRMPFKESFLPRSSFQARGSKDDHAPRHCTELQKEEEDFTGSRTGEMDFPHFSVDDPVEWLLRANHYFECHEIDGAQKVTYAGKTPQAFLIEGSPELIAYEEQESTQCDHIQVFDRGKRIFRHCIQGDLQKQIPIVDLEDKCPLEGEVLISEKENMALNLRIRPSQWLSCEDFVVVLLFACGKWSPIPRSCMHALEQSREFLLTRCRLELGFVLHLFSLLCSCLP</sequence>
<dbReference type="Gramene" id="OE9A067458T1">
    <property type="protein sequence ID" value="OE9A067458C1"/>
    <property type="gene ID" value="OE9A067458"/>
</dbReference>
<comment type="caution">
    <text evidence="1">The sequence shown here is derived from an EMBL/GenBank/DDBJ whole genome shotgun (WGS) entry which is preliminary data.</text>
</comment>
<evidence type="ECO:0000313" key="2">
    <source>
        <dbReference type="Proteomes" id="UP000594638"/>
    </source>
</evidence>
<protein>
    <submittedName>
        <fullName evidence="1">Uncharacterized protein</fullName>
    </submittedName>
</protein>
<dbReference type="EMBL" id="CACTIH010009393">
    <property type="protein sequence ID" value="CAA3030791.1"/>
    <property type="molecule type" value="Genomic_DNA"/>
</dbReference>
<keyword evidence="2" id="KW-1185">Reference proteome</keyword>
<dbReference type="AlphaFoldDB" id="A0A8S0VAZ0"/>
<evidence type="ECO:0000313" key="1">
    <source>
        <dbReference type="EMBL" id="CAA3030791.1"/>
    </source>
</evidence>